<keyword evidence="5" id="KW-0175">Coiled coil</keyword>
<dbReference type="PANTHER" id="PTHR30055:SF234">
    <property type="entry name" value="HTH-TYPE TRANSCRIPTIONAL REGULATOR BETI"/>
    <property type="match status" value="1"/>
</dbReference>
<proteinExistence type="predicted"/>
<keyword evidence="8" id="KW-1185">Reference proteome</keyword>
<dbReference type="PROSITE" id="PS50977">
    <property type="entry name" value="HTH_TETR_2"/>
    <property type="match status" value="1"/>
</dbReference>
<dbReference type="InterPro" id="IPR001647">
    <property type="entry name" value="HTH_TetR"/>
</dbReference>
<name>A0ABT3DPP1_9BACI</name>
<evidence type="ECO:0000313" key="7">
    <source>
        <dbReference type="EMBL" id="MCV9888597.1"/>
    </source>
</evidence>
<comment type="caution">
    <text evidence="7">The sequence shown here is derived from an EMBL/GenBank/DDBJ whole genome shotgun (WGS) entry which is preliminary data.</text>
</comment>
<feature type="coiled-coil region" evidence="5">
    <location>
        <begin position="65"/>
        <end position="92"/>
    </location>
</feature>
<dbReference type="RefSeq" id="WP_264144664.1">
    <property type="nucleotide sequence ID" value="NZ_JAOYEY010000051.1"/>
</dbReference>
<dbReference type="InterPro" id="IPR050109">
    <property type="entry name" value="HTH-type_TetR-like_transc_reg"/>
</dbReference>
<dbReference type="Pfam" id="PF00440">
    <property type="entry name" value="TetR_N"/>
    <property type="match status" value="1"/>
</dbReference>
<keyword evidence="1" id="KW-0805">Transcription regulation</keyword>
<keyword evidence="3" id="KW-0804">Transcription</keyword>
<gene>
    <name evidence="7" type="ORF">OIH86_23375</name>
</gene>
<sequence length="211" mass="24178">MQKGVREHKKLSRYKSIVHTAEHLFLESGIDSIQMQDIALAEGIGIATLFRYFPKKEKLIVAVAIQNLERMLTQLNEIVQSSKTAYQRLEELLNYLLLNQTNEKNASKFREAFESYASFVKEPLADIELYIDVQKEITQSLLPIIEDGISDGSLRTDIPIKETIITIINTYGTFGNNVLLKTPITYIEEDFKPDIQLRILKDILLSYVKPV</sequence>
<accession>A0ABT3DPP1</accession>
<evidence type="ECO:0000256" key="3">
    <source>
        <dbReference type="ARBA" id="ARBA00023163"/>
    </source>
</evidence>
<feature type="DNA-binding region" description="H-T-H motif" evidence="4">
    <location>
        <begin position="34"/>
        <end position="53"/>
    </location>
</feature>
<dbReference type="Proteomes" id="UP001526147">
    <property type="component" value="Unassembled WGS sequence"/>
</dbReference>
<evidence type="ECO:0000259" key="6">
    <source>
        <dbReference type="PROSITE" id="PS50977"/>
    </source>
</evidence>
<reference evidence="7 8" key="1">
    <citation type="submission" date="2022-10" db="EMBL/GenBank/DDBJ databases">
        <title>Draft genome assembly of moderately radiation resistant bacterium Metabacillus halosaccharovorans.</title>
        <authorList>
            <person name="Pal S."/>
            <person name="Gopinathan A."/>
        </authorList>
    </citation>
    <scope>NUCLEOTIDE SEQUENCE [LARGE SCALE GENOMIC DNA]</scope>
    <source>
        <strain evidence="7 8">VITHBRA001</strain>
    </source>
</reference>
<dbReference type="PANTHER" id="PTHR30055">
    <property type="entry name" value="HTH-TYPE TRANSCRIPTIONAL REGULATOR RUTR"/>
    <property type="match status" value="1"/>
</dbReference>
<organism evidence="7 8">
    <name type="scientific">Metabacillus halosaccharovorans</name>
    <dbReference type="NCBI Taxonomy" id="930124"/>
    <lineage>
        <taxon>Bacteria</taxon>
        <taxon>Bacillati</taxon>
        <taxon>Bacillota</taxon>
        <taxon>Bacilli</taxon>
        <taxon>Bacillales</taxon>
        <taxon>Bacillaceae</taxon>
        <taxon>Metabacillus</taxon>
    </lineage>
</organism>
<dbReference type="EMBL" id="JAOYEY010000051">
    <property type="protein sequence ID" value="MCV9888597.1"/>
    <property type="molecule type" value="Genomic_DNA"/>
</dbReference>
<protein>
    <submittedName>
        <fullName evidence="7">TetR/AcrR family transcriptional regulator</fullName>
    </submittedName>
</protein>
<dbReference type="SUPFAM" id="SSF46689">
    <property type="entry name" value="Homeodomain-like"/>
    <property type="match status" value="1"/>
</dbReference>
<evidence type="ECO:0000256" key="2">
    <source>
        <dbReference type="ARBA" id="ARBA00023125"/>
    </source>
</evidence>
<feature type="domain" description="HTH tetR-type" evidence="6">
    <location>
        <begin position="11"/>
        <end position="71"/>
    </location>
</feature>
<dbReference type="Gene3D" id="1.10.357.10">
    <property type="entry name" value="Tetracycline Repressor, domain 2"/>
    <property type="match status" value="1"/>
</dbReference>
<evidence type="ECO:0000256" key="1">
    <source>
        <dbReference type="ARBA" id="ARBA00023015"/>
    </source>
</evidence>
<evidence type="ECO:0000313" key="8">
    <source>
        <dbReference type="Proteomes" id="UP001526147"/>
    </source>
</evidence>
<evidence type="ECO:0000256" key="4">
    <source>
        <dbReference type="PROSITE-ProRule" id="PRU00335"/>
    </source>
</evidence>
<keyword evidence="2 4" id="KW-0238">DNA-binding</keyword>
<evidence type="ECO:0000256" key="5">
    <source>
        <dbReference type="SAM" id="Coils"/>
    </source>
</evidence>
<dbReference type="PRINTS" id="PR00455">
    <property type="entry name" value="HTHTETR"/>
</dbReference>
<dbReference type="InterPro" id="IPR009057">
    <property type="entry name" value="Homeodomain-like_sf"/>
</dbReference>